<dbReference type="Proteomes" id="UP000625711">
    <property type="component" value="Unassembled WGS sequence"/>
</dbReference>
<dbReference type="AlphaFoldDB" id="A0A834II82"/>
<keyword evidence="3" id="KW-1185">Reference proteome</keyword>
<gene>
    <name evidence="2" type="ORF">GWI33_007051</name>
</gene>
<reference evidence="2" key="1">
    <citation type="submission" date="2020-08" db="EMBL/GenBank/DDBJ databases">
        <title>Genome sequencing and assembly of the red palm weevil Rhynchophorus ferrugineus.</title>
        <authorList>
            <person name="Dias G.B."/>
            <person name="Bergman C.M."/>
            <person name="Manee M."/>
        </authorList>
    </citation>
    <scope>NUCLEOTIDE SEQUENCE</scope>
    <source>
        <strain evidence="2">AA-2017</strain>
        <tissue evidence="2">Whole larva</tissue>
    </source>
</reference>
<name>A0A834II82_RHYFE</name>
<comment type="caution">
    <text evidence="2">The sequence shown here is derived from an EMBL/GenBank/DDBJ whole genome shotgun (WGS) entry which is preliminary data.</text>
</comment>
<proteinExistence type="predicted"/>
<feature type="region of interest" description="Disordered" evidence="1">
    <location>
        <begin position="1"/>
        <end position="25"/>
    </location>
</feature>
<evidence type="ECO:0000313" key="3">
    <source>
        <dbReference type="Proteomes" id="UP000625711"/>
    </source>
</evidence>
<sequence>MVKKRPSVPDVGARRSERSVGGERGGGETLHAHVIVYVCVPVCELPPEAVSFAVAAAAATAAKLEWQSIDLAKLVGQGD</sequence>
<accession>A0A834II82</accession>
<protein>
    <submittedName>
        <fullName evidence="2">Uncharacterized protein</fullName>
    </submittedName>
</protein>
<evidence type="ECO:0000313" key="2">
    <source>
        <dbReference type="EMBL" id="KAF7279532.1"/>
    </source>
</evidence>
<evidence type="ECO:0000256" key="1">
    <source>
        <dbReference type="SAM" id="MobiDB-lite"/>
    </source>
</evidence>
<feature type="compositionally biased region" description="Basic and acidic residues" evidence="1">
    <location>
        <begin position="12"/>
        <end position="21"/>
    </location>
</feature>
<organism evidence="2 3">
    <name type="scientific">Rhynchophorus ferrugineus</name>
    <name type="common">Red palm weevil</name>
    <name type="synonym">Curculio ferrugineus</name>
    <dbReference type="NCBI Taxonomy" id="354439"/>
    <lineage>
        <taxon>Eukaryota</taxon>
        <taxon>Metazoa</taxon>
        <taxon>Ecdysozoa</taxon>
        <taxon>Arthropoda</taxon>
        <taxon>Hexapoda</taxon>
        <taxon>Insecta</taxon>
        <taxon>Pterygota</taxon>
        <taxon>Neoptera</taxon>
        <taxon>Endopterygota</taxon>
        <taxon>Coleoptera</taxon>
        <taxon>Polyphaga</taxon>
        <taxon>Cucujiformia</taxon>
        <taxon>Curculionidae</taxon>
        <taxon>Dryophthorinae</taxon>
        <taxon>Rhynchophorus</taxon>
    </lineage>
</organism>
<dbReference type="EMBL" id="JAACXV010000356">
    <property type="protein sequence ID" value="KAF7279532.1"/>
    <property type="molecule type" value="Genomic_DNA"/>
</dbReference>